<accession>F3FF18</accession>
<reference evidence="1 2" key="1">
    <citation type="journal article" date="2011" name="PLoS Pathog.">
        <title>Dynamic evolution of pathogenicity revealed by sequencing and comparative genomics of 19 Pseudomonas syringae isolates.</title>
        <authorList>
            <person name="Baltrus D.A."/>
            <person name="Nishimura M.T."/>
            <person name="Romanchuk A."/>
            <person name="Chang J.H."/>
            <person name="Mukhtar M.S."/>
            <person name="Cherkis K."/>
            <person name="Roach J."/>
            <person name="Grant S.R."/>
            <person name="Jones C.D."/>
            <person name="Dangl J.L."/>
        </authorList>
    </citation>
    <scope>NUCLEOTIDE SEQUENCE [LARGE SCALE GENOMIC DNA]</scope>
    <source>
        <strain evidence="2">M301072PT</strain>
    </source>
</reference>
<proteinExistence type="predicted"/>
<comment type="caution">
    <text evidence="1">The sequence shown here is derived from an EMBL/GenBank/DDBJ whole genome shotgun (WGS) entry which is preliminary data.</text>
</comment>
<organism evidence="1 2">
    <name type="scientific">Pseudomonas syringae pv. japonica str. M301072</name>
    <dbReference type="NCBI Taxonomy" id="629262"/>
    <lineage>
        <taxon>Bacteria</taxon>
        <taxon>Pseudomonadati</taxon>
        <taxon>Pseudomonadota</taxon>
        <taxon>Gammaproteobacteria</taxon>
        <taxon>Pseudomonadales</taxon>
        <taxon>Pseudomonadaceae</taxon>
        <taxon>Pseudomonas</taxon>
        <taxon>Pseudomonas syringae</taxon>
    </lineage>
</organism>
<dbReference type="Proteomes" id="UP000004471">
    <property type="component" value="Unassembled WGS sequence"/>
</dbReference>
<evidence type="ECO:0000313" key="2">
    <source>
        <dbReference type="Proteomes" id="UP000004471"/>
    </source>
</evidence>
<gene>
    <name evidence="1" type="ORF">PSYJA_07433</name>
</gene>
<dbReference type="HOGENOM" id="CLU_2790877_0_0_6"/>
<protein>
    <submittedName>
        <fullName evidence="1">Uncharacterized protein</fullName>
    </submittedName>
</protein>
<evidence type="ECO:0000313" key="1">
    <source>
        <dbReference type="EMBL" id="EGH28804.1"/>
    </source>
</evidence>
<dbReference type="AlphaFoldDB" id="F3FF18"/>
<sequence>MTDDQVGLPVDHLPGYICPANGIGSVVEKVPLHPLKPRHAIARHRQRPHEGPCVRRVVGVEQSADPDS</sequence>
<dbReference type="EMBL" id="AEAH01000325">
    <property type="protein sequence ID" value="EGH28804.1"/>
    <property type="molecule type" value="Genomic_DNA"/>
</dbReference>
<name>F3FF18_PSESX</name>